<feature type="coiled-coil region" evidence="1">
    <location>
        <begin position="71"/>
        <end position="105"/>
    </location>
</feature>
<gene>
    <name evidence="3" type="ORF">HMN09_01204400</name>
</gene>
<evidence type="ECO:0000256" key="1">
    <source>
        <dbReference type="SAM" id="Coils"/>
    </source>
</evidence>
<dbReference type="OrthoDB" id="3028347at2759"/>
<accession>A0A8H6S8J5</accession>
<proteinExistence type="predicted"/>
<dbReference type="Proteomes" id="UP000613580">
    <property type="component" value="Unassembled WGS sequence"/>
</dbReference>
<dbReference type="AlphaFoldDB" id="A0A8H6S8J5"/>
<name>A0A8H6S8J5_MYCCL</name>
<feature type="region of interest" description="Disordered" evidence="2">
    <location>
        <begin position="1"/>
        <end position="61"/>
    </location>
</feature>
<keyword evidence="4" id="KW-1185">Reference proteome</keyword>
<feature type="compositionally biased region" description="Basic and acidic residues" evidence="2">
    <location>
        <begin position="1"/>
        <end position="11"/>
    </location>
</feature>
<reference evidence="3" key="1">
    <citation type="submission" date="2020-05" db="EMBL/GenBank/DDBJ databases">
        <title>Mycena genomes resolve the evolution of fungal bioluminescence.</title>
        <authorList>
            <person name="Tsai I.J."/>
        </authorList>
    </citation>
    <scope>NUCLEOTIDE SEQUENCE</scope>
    <source>
        <strain evidence="3">110903Hualien_Pintung</strain>
    </source>
</reference>
<evidence type="ECO:0000313" key="3">
    <source>
        <dbReference type="EMBL" id="KAF7293260.1"/>
    </source>
</evidence>
<sequence>MPPHRNLEKTGRSAAKNTIKKPRIVVPTRTRTPAPEKPDPQPEVSVPSPTGKPKRGYRNGVHYSTHLKMEIERLTKSEAELLQRVAQLQTEQATLQADKDRAEAMLLSMLAQRDEQACGSVTNPPAIRNAQRSGTSRAGMSQNMKKKQSKSDKDSDRKHGRSSTPDPLSLGYESPLTPRTSTTIPSDEEELVAIHQTMTHANSKKASEHAGPQVRSAMAIHIQTQVDARRREKQHHTLALGLGTEQMGVRAYAWPLDVEIFYNTADRESERKLMGRVQILNSSIDDFTMEVIEKARKIVSLRSLDAGDPRVKLRESNDGFPRLTNEMHRVLLEKKGKPKEQALLLEYILHAEVVRALDELLFSGMLVPPSLAAGDSKSLNQVYSQLLAQESSWPVVQRWRSMTVACIFEPIVDPQSPLNQERHQTLVEQRIQEISELFAVAFGAPSSAFASSLAQSGARLGRIYDEAIDVALASRRDMISGHANLVSYDPMLAGRALRFDSNTMCSPWGAKATEGEFVVGPYRFGLAKTTADGSMRWMIKATVMTQSVLKNTCNLDGETQK</sequence>
<feature type="region of interest" description="Disordered" evidence="2">
    <location>
        <begin position="117"/>
        <end position="186"/>
    </location>
</feature>
<evidence type="ECO:0000256" key="2">
    <source>
        <dbReference type="SAM" id="MobiDB-lite"/>
    </source>
</evidence>
<comment type="caution">
    <text evidence="3">The sequence shown here is derived from an EMBL/GenBank/DDBJ whole genome shotgun (WGS) entry which is preliminary data.</text>
</comment>
<keyword evidence="1" id="KW-0175">Coiled coil</keyword>
<dbReference type="EMBL" id="JACAZE010000021">
    <property type="protein sequence ID" value="KAF7293260.1"/>
    <property type="molecule type" value="Genomic_DNA"/>
</dbReference>
<protein>
    <submittedName>
        <fullName evidence="3">Uncharacterized protein</fullName>
    </submittedName>
</protein>
<organism evidence="3 4">
    <name type="scientific">Mycena chlorophos</name>
    <name type="common">Agaric fungus</name>
    <name type="synonym">Agaricus chlorophos</name>
    <dbReference type="NCBI Taxonomy" id="658473"/>
    <lineage>
        <taxon>Eukaryota</taxon>
        <taxon>Fungi</taxon>
        <taxon>Dikarya</taxon>
        <taxon>Basidiomycota</taxon>
        <taxon>Agaricomycotina</taxon>
        <taxon>Agaricomycetes</taxon>
        <taxon>Agaricomycetidae</taxon>
        <taxon>Agaricales</taxon>
        <taxon>Marasmiineae</taxon>
        <taxon>Mycenaceae</taxon>
        <taxon>Mycena</taxon>
    </lineage>
</organism>
<evidence type="ECO:0000313" key="4">
    <source>
        <dbReference type="Proteomes" id="UP000613580"/>
    </source>
</evidence>